<evidence type="ECO:0000313" key="2">
    <source>
        <dbReference type="EMBL" id="WXA96858.1"/>
    </source>
</evidence>
<name>A0ABZ2KDZ3_9BACT</name>
<organism evidence="2 3">
    <name type="scientific">Pendulispora brunnea</name>
    <dbReference type="NCBI Taxonomy" id="2905690"/>
    <lineage>
        <taxon>Bacteria</taxon>
        <taxon>Pseudomonadati</taxon>
        <taxon>Myxococcota</taxon>
        <taxon>Myxococcia</taxon>
        <taxon>Myxococcales</taxon>
        <taxon>Sorangiineae</taxon>
        <taxon>Pendulisporaceae</taxon>
        <taxon>Pendulispora</taxon>
    </lineage>
</organism>
<keyword evidence="3" id="KW-1185">Reference proteome</keyword>
<reference evidence="2 3" key="1">
    <citation type="submission" date="2021-12" db="EMBL/GenBank/DDBJ databases">
        <title>Discovery of the Pendulisporaceae a myxobacterial family with distinct sporulation behavior and unique specialized metabolism.</title>
        <authorList>
            <person name="Garcia R."/>
            <person name="Popoff A."/>
            <person name="Bader C.D."/>
            <person name="Loehr J."/>
            <person name="Walesch S."/>
            <person name="Walt C."/>
            <person name="Boldt J."/>
            <person name="Bunk B."/>
            <person name="Haeckl F.J.F.P.J."/>
            <person name="Gunesch A.P."/>
            <person name="Birkelbach J."/>
            <person name="Nuebel U."/>
            <person name="Pietschmann T."/>
            <person name="Bach T."/>
            <person name="Mueller R."/>
        </authorList>
    </citation>
    <scope>NUCLEOTIDE SEQUENCE [LARGE SCALE GENOMIC DNA]</scope>
    <source>
        <strain evidence="2 3">MSr12523</strain>
    </source>
</reference>
<feature type="region of interest" description="Disordered" evidence="1">
    <location>
        <begin position="19"/>
        <end position="48"/>
    </location>
</feature>
<dbReference type="EMBL" id="CP089982">
    <property type="protein sequence ID" value="WXA96858.1"/>
    <property type="molecule type" value="Genomic_DNA"/>
</dbReference>
<evidence type="ECO:0000313" key="3">
    <source>
        <dbReference type="Proteomes" id="UP001379533"/>
    </source>
</evidence>
<evidence type="ECO:0000256" key="1">
    <source>
        <dbReference type="SAM" id="MobiDB-lite"/>
    </source>
</evidence>
<proteinExistence type="predicted"/>
<protein>
    <submittedName>
        <fullName evidence="2">Uncharacterized protein</fullName>
    </submittedName>
</protein>
<dbReference type="RefSeq" id="WP_394847472.1">
    <property type="nucleotide sequence ID" value="NZ_CP089982.1"/>
</dbReference>
<sequence>MDAREDYALAWSHEGLAGLDDWKCRPPEDPAPAGPSIASRAPKPTTPTHEVARTCYMCGGSRAVNLRQETICRACDDLGLIVEEVSPSVAPRVTALLDSAIRYAARNLTLAKEHYDAAA</sequence>
<dbReference type="Proteomes" id="UP001379533">
    <property type="component" value="Chromosome"/>
</dbReference>
<gene>
    <name evidence="2" type="ORF">LZC95_08410</name>
</gene>
<accession>A0ABZ2KDZ3</accession>